<comment type="caution">
    <text evidence="2">The sequence shown here is derived from an EMBL/GenBank/DDBJ whole genome shotgun (WGS) entry which is preliminary data.</text>
</comment>
<dbReference type="Proteomes" id="UP001556367">
    <property type="component" value="Unassembled WGS sequence"/>
</dbReference>
<gene>
    <name evidence="2" type="ORF">HGRIS_011234</name>
</gene>
<accession>A0ABR3JVV1</accession>
<dbReference type="EMBL" id="JASNQZ010000002">
    <property type="protein sequence ID" value="KAL0959520.1"/>
    <property type="molecule type" value="Genomic_DNA"/>
</dbReference>
<reference evidence="3" key="1">
    <citation type="submission" date="2024-06" db="EMBL/GenBank/DDBJ databases">
        <title>Multi-omics analyses provide insights into the biosynthesis of the anticancer antibiotic pleurotin in Hohenbuehelia grisea.</title>
        <authorList>
            <person name="Weaver J.A."/>
            <person name="Alberti F."/>
        </authorList>
    </citation>
    <scope>NUCLEOTIDE SEQUENCE [LARGE SCALE GENOMIC DNA]</scope>
    <source>
        <strain evidence="3">T-177</strain>
    </source>
</reference>
<proteinExistence type="predicted"/>
<name>A0ABR3JVV1_9AGAR</name>
<organism evidence="2 3">
    <name type="scientific">Hohenbuehelia grisea</name>
    <dbReference type="NCBI Taxonomy" id="104357"/>
    <lineage>
        <taxon>Eukaryota</taxon>
        <taxon>Fungi</taxon>
        <taxon>Dikarya</taxon>
        <taxon>Basidiomycota</taxon>
        <taxon>Agaricomycotina</taxon>
        <taxon>Agaricomycetes</taxon>
        <taxon>Agaricomycetidae</taxon>
        <taxon>Agaricales</taxon>
        <taxon>Pleurotineae</taxon>
        <taxon>Pleurotaceae</taxon>
        <taxon>Hohenbuehelia</taxon>
    </lineage>
</organism>
<sequence>MDVDADAPVNRQHRTDFKSAPREDSTEFGVELTNTGSPDGTKRTRGLEGEHVQTPAKRQRKDVVKVESNSDEDMPPAPRRSRRKAEA</sequence>
<feature type="compositionally biased region" description="Basic and acidic residues" evidence="1">
    <location>
        <begin position="13"/>
        <end position="25"/>
    </location>
</feature>
<keyword evidence="3" id="KW-1185">Reference proteome</keyword>
<feature type="region of interest" description="Disordered" evidence="1">
    <location>
        <begin position="1"/>
        <end position="87"/>
    </location>
</feature>
<evidence type="ECO:0000313" key="2">
    <source>
        <dbReference type="EMBL" id="KAL0959520.1"/>
    </source>
</evidence>
<protein>
    <submittedName>
        <fullName evidence="2">Uncharacterized protein</fullName>
    </submittedName>
</protein>
<evidence type="ECO:0000256" key="1">
    <source>
        <dbReference type="SAM" id="MobiDB-lite"/>
    </source>
</evidence>
<evidence type="ECO:0000313" key="3">
    <source>
        <dbReference type="Proteomes" id="UP001556367"/>
    </source>
</evidence>
<feature type="compositionally biased region" description="Basic and acidic residues" evidence="1">
    <location>
        <begin position="40"/>
        <end position="51"/>
    </location>
</feature>